<reference evidence="2" key="2">
    <citation type="journal article" date="2024" name="Plant">
        <title>Genomic evolution and insights into agronomic trait innovations of Sesamum species.</title>
        <authorList>
            <person name="Miao H."/>
            <person name="Wang L."/>
            <person name="Qu L."/>
            <person name="Liu H."/>
            <person name="Sun Y."/>
            <person name="Le M."/>
            <person name="Wang Q."/>
            <person name="Wei S."/>
            <person name="Zheng Y."/>
            <person name="Lin W."/>
            <person name="Duan Y."/>
            <person name="Cao H."/>
            <person name="Xiong S."/>
            <person name="Wang X."/>
            <person name="Wei L."/>
            <person name="Li C."/>
            <person name="Ma Q."/>
            <person name="Ju M."/>
            <person name="Zhao R."/>
            <person name="Li G."/>
            <person name="Mu C."/>
            <person name="Tian Q."/>
            <person name="Mei H."/>
            <person name="Zhang T."/>
            <person name="Gao T."/>
            <person name="Zhang H."/>
        </authorList>
    </citation>
    <scope>NUCLEOTIDE SEQUENCE</scope>
    <source>
        <strain evidence="2">G01</strain>
    </source>
</reference>
<dbReference type="PANTHER" id="PTHR37610:SF40">
    <property type="entry name" value="OS01G0909600 PROTEIN"/>
    <property type="match status" value="1"/>
</dbReference>
<organism evidence="2">
    <name type="scientific">Sesamum angustifolium</name>
    <dbReference type="NCBI Taxonomy" id="2727405"/>
    <lineage>
        <taxon>Eukaryota</taxon>
        <taxon>Viridiplantae</taxon>
        <taxon>Streptophyta</taxon>
        <taxon>Embryophyta</taxon>
        <taxon>Tracheophyta</taxon>
        <taxon>Spermatophyta</taxon>
        <taxon>Magnoliopsida</taxon>
        <taxon>eudicotyledons</taxon>
        <taxon>Gunneridae</taxon>
        <taxon>Pentapetalae</taxon>
        <taxon>asterids</taxon>
        <taxon>lamiids</taxon>
        <taxon>Lamiales</taxon>
        <taxon>Pedaliaceae</taxon>
        <taxon>Sesamum</taxon>
    </lineage>
</organism>
<proteinExistence type="predicted"/>
<evidence type="ECO:0000313" key="2">
    <source>
        <dbReference type="EMBL" id="KAL0314937.1"/>
    </source>
</evidence>
<gene>
    <name evidence="2" type="ORF">Sangu_2338100</name>
</gene>
<protein>
    <recommendedName>
        <fullName evidence="1">Retrotransposon Copia-like N-terminal domain-containing protein</fullName>
    </recommendedName>
</protein>
<sequence>MASSTEIPAATTVVHDSGNKNTTLRFQTVEVPGMIMVSAPFNGNNWLSWSRSVRIALEGKDRLGFIDGSCVRPVIGSPQHKQWRITDCVVRTWILNTISKDIVNAFLYSSSSRDLWLELEARYGECDDTLLYKIQRGINSISQGNMTVTAYYTKLKQLWDELVCLMPPALCSCGLCVCGCNKTKAEQTDASQLIQFLMGLNDSFDNIRNQILVLEPLPHVNKAYSMVLHVERQRQVNSEFAEIGEQSAMQVRTFEPKYKSGSKTFDRRKHIVDKRGMVCEHCHKIGHDRGTCFKLNGTPEWYKDLHEQRREQNTIGRAYAVNDSEHRSIDKADPSGANLVSDLLEALRIVQNKMPQDPLGINFGEATEIAGMTTSIPHLDSCTSSPWVVDSGATSHMTGDKSVPYSVDAT</sequence>
<dbReference type="InterPro" id="IPR029472">
    <property type="entry name" value="Copia-like_N"/>
</dbReference>
<dbReference type="Pfam" id="PF14244">
    <property type="entry name" value="Retrotran_gag_3"/>
    <property type="match status" value="1"/>
</dbReference>
<feature type="domain" description="Retrotransposon Copia-like N-terminal" evidence="1">
    <location>
        <begin position="30"/>
        <end position="73"/>
    </location>
</feature>
<dbReference type="AlphaFoldDB" id="A0AAW2L8K5"/>
<reference evidence="2" key="1">
    <citation type="submission" date="2020-06" db="EMBL/GenBank/DDBJ databases">
        <authorList>
            <person name="Li T."/>
            <person name="Hu X."/>
            <person name="Zhang T."/>
            <person name="Song X."/>
            <person name="Zhang H."/>
            <person name="Dai N."/>
            <person name="Sheng W."/>
            <person name="Hou X."/>
            <person name="Wei L."/>
        </authorList>
    </citation>
    <scope>NUCLEOTIDE SEQUENCE</scope>
    <source>
        <strain evidence="2">G01</strain>
        <tissue evidence="2">Leaf</tissue>
    </source>
</reference>
<dbReference type="PANTHER" id="PTHR37610">
    <property type="entry name" value="CCHC-TYPE DOMAIN-CONTAINING PROTEIN"/>
    <property type="match status" value="1"/>
</dbReference>
<dbReference type="EMBL" id="JACGWK010000015">
    <property type="protein sequence ID" value="KAL0314937.1"/>
    <property type="molecule type" value="Genomic_DNA"/>
</dbReference>
<accession>A0AAW2L8K5</accession>
<name>A0AAW2L8K5_9LAMI</name>
<comment type="caution">
    <text evidence="2">The sequence shown here is derived from an EMBL/GenBank/DDBJ whole genome shotgun (WGS) entry which is preliminary data.</text>
</comment>
<evidence type="ECO:0000259" key="1">
    <source>
        <dbReference type="Pfam" id="PF14244"/>
    </source>
</evidence>